<reference evidence="1 2" key="1">
    <citation type="submission" date="2019-06" db="EMBL/GenBank/DDBJ databases">
        <title>Draft genomes of female and male turbot (Scophthalmus maximus).</title>
        <authorList>
            <person name="Xu H."/>
            <person name="Xu X.-W."/>
            <person name="Shao C."/>
            <person name="Chen S."/>
        </authorList>
    </citation>
    <scope>NUCLEOTIDE SEQUENCE [LARGE SCALE GENOMIC DNA]</scope>
    <source>
        <strain evidence="1">Ysfricsl-2016a</strain>
        <tissue evidence="1">Blood</tissue>
    </source>
</reference>
<dbReference type="AlphaFoldDB" id="A0A6A4T6P9"/>
<name>A0A6A4T6P9_SCOMX</name>
<proteinExistence type="predicted"/>
<dbReference type="EMBL" id="VEVO01000007">
    <property type="protein sequence ID" value="KAF0039998.1"/>
    <property type="molecule type" value="Genomic_DNA"/>
</dbReference>
<protein>
    <submittedName>
        <fullName evidence="1">Uncharacterized protein</fullName>
    </submittedName>
</protein>
<evidence type="ECO:0000313" key="2">
    <source>
        <dbReference type="Proteomes" id="UP000438429"/>
    </source>
</evidence>
<evidence type="ECO:0000313" key="1">
    <source>
        <dbReference type="EMBL" id="KAF0039998.1"/>
    </source>
</evidence>
<accession>A0A6A4T6P9</accession>
<organism evidence="1 2">
    <name type="scientific">Scophthalmus maximus</name>
    <name type="common">Turbot</name>
    <name type="synonym">Psetta maxima</name>
    <dbReference type="NCBI Taxonomy" id="52904"/>
    <lineage>
        <taxon>Eukaryota</taxon>
        <taxon>Metazoa</taxon>
        <taxon>Chordata</taxon>
        <taxon>Craniata</taxon>
        <taxon>Vertebrata</taxon>
        <taxon>Euteleostomi</taxon>
        <taxon>Actinopterygii</taxon>
        <taxon>Neopterygii</taxon>
        <taxon>Teleostei</taxon>
        <taxon>Neoteleostei</taxon>
        <taxon>Acanthomorphata</taxon>
        <taxon>Carangaria</taxon>
        <taxon>Pleuronectiformes</taxon>
        <taxon>Pleuronectoidei</taxon>
        <taxon>Scophthalmidae</taxon>
        <taxon>Scophthalmus</taxon>
    </lineage>
</organism>
<gene>
    <name evidence="1" type="ORF">F2P81_008233</name>
</gene>
<comment type="caution">
    <text evidence="1">The sequence shown here is derived from an EMBL/GenBank/DDBJ whole genome shotgun (WGS) entry which is preliminary data.</text>
</comment>
<sequence length="151" mass="16217">MDVVLAGERSGKAKLCVQIRKTVDMDYKLCGYGLQALWVRITKSVGALLGDGAADSPGGLADVFPPNATRHNAQAHMEHLVGGPAEPPSPRSPIKVMVFDAGCDSDESYSSELYAANLFGYSSSWAVYLSGLLVQECLRHNEVSDKDDGWV</sequence>
<dbReference type="Proteomes" id="UP000438429">
    <property type="component" value="Unassembled WGS sequence"/>
</dbReference>